<protein>
    <submittedName>
        <fullName evidence="1">Uncharacterized protein</fullName>
    </submittedName>
</protein>
<reference evidence="1 2" key="1">
    <citation type="journal article" date="2019" name="Int. J. Syst. Evol. Microbiol.">
        <title>Photorhabdus khanii subsp. guanajuatensis subsp. nov., isolated from Heterorhabditis atacamensis, and Photorhabdus luminescens subsp. mexicana subsp. nov., isolated from Heterorhabditis mexicana entomopathogenic nematodes.</title>
        <authorList>
            <person name="Machado R.A.R."/>
            <person name="Bruno P."/>
            <person name="Arce C.C.M."/>
            <person name="Liechti N."/>
            <person name="Kohler A."/>
            <person name="Bernal J."/>
            <person name="Bruggmann R."/>
            <person name="Turlings T.C.J."/>
        </authorList>
    </citation>
    <scope>NUCLEOTIDE SEQUENCE [LARGE SCALE GENOMIC DNA]</scope>
    <source>
        <strain evidence="1 2">MEX20-17</strain>
    </source>
</reference>
<dbReference type="AlphaFoldDB" id="A0A4R4JF75"/>
<dbReference type="EMBL" id="PUJY01000027">
    <property type="protein sequence ID" value="TDB52774.1"/>
    <property type="molecule type" value="Genomic_DNA"/>
</dbReference>
<evidence type="ECO:0000313" key="2">
    <source>
        <dbReference type="Proteomes" id="UP000295598"/>
    </source>
</evidence>
<dbReference type="RefSeq" id="WP_132355187.1">
    <property type="nucleotide sequence ID" value="NZ_CAWOJO010000027.1"/>
</dbReference>
<evidence type="ECO:0000313" key="1">
    <source>
        <dbReference type="EMBL" id="TDB52774.1"/>
    </source>
</evidence>
<comment type="caution">
    <text evidence="1">The sequence shown here is derived from an EMBL/GenBank/DDBJ whole genome shotgun (WGS) entry which is preliminary data.</text>
</comment>
<name>A0A4R4JF75_9GAMM</name>
<gene>
    <name evidence="1" type="ORF">C5467_15445</name>
</gene>
<accession>A0A4R4JF75</accession>
<organism evidence="1 2">
    <name type="scientific">Photorhabdus khanii subsp. guanajuatensis</name>
    <dbReference type="NCBI Taxonomy" id="2100166"/>
    <lineage>
        <taxon>Bacteria</taxon>
        <taxon>Pseudomonadati</taxon>
        <taxon>Pseudomonadota</taxon>
        <taxon>Gammaproteobacteria</taxon>
        <taxon>Enterobacterales</taxon>
        <taxon>Morganellaceae</taxon>
        <taxon>Photorhabdus</taxon>
    </lineage>
</organism>
<dbReference type="Proteomes" id="UP000295598">
    <property type="component" value="Unassembled WGS sequence"/>
</dbReference>
<sequence length="257" mass="28851">MYADNTLINKMKQNFGQMTTYYRRWLISAGGVCLSVSALFSTSAFADDWMNWNSTHAIKALGHPVVHGKDNNGKPVRYPPVGTSNLIGVLPPVVESSFPQTGKPNQLKDVIFWVKAKHNIFIVPHVVTGKYTCKMGTQRKDGSGGQATLTLSTDAVVENQDYASFKGDTKVMESYLTDLVYSVRCNGTGFSWERQPNEKVRFEKTWENVVPSIEMQDKQIWIHNVVFWSPPDNVSKQPNGEFFNDPAILATQEKVKP</sequence>
<proteinExistence type="predicted"/>